<protein>
    <submittedName>
        <fullName evidence="1">Uncharacterized protein</fullName>
    </submittedName>
</protein>
<name>A0AA90TZI6_9EURY</name>
<proteinExistence type="predicted"/>
<sequence length="318" mass="34451">MVALFEKVLSCACIFFIILVITGGSGCLSSGSQEAINETVLNFLTSFNEGEFETALSYYEGTDFVVPATLNLKFKNKGIPAGSIQQITLNNITVEDKVAYVTADCNVSIFEREKVVGSVQKQVYLRTQKIGSQWLVTKVDFDTPISQSDMDSVNVTVPSTQIDPLVDNTTLIGGVSIAILLVGFVINKKKQAGCSAVSSVDISNAVPVESSALAQFIKIMPPAQCASGQIVEVDVWVKNFYQHPYENLIIIATFPASVKVKKATLSFGNIDPGESVKQTWKLTPNVPGWAAIEEPTAVFKFGGTRYSGQLDQAWLNVQ</sequence>
<dbReference type="Proteomes" id="UP001185015">
    <property type="component" value="Unassembled WGS sequence"/>
</dbReference>
<accession>A0AA90TZI6</accession>
<dbReference type="RefSeq" id="WP_309739651.1">
    <property type="nucleotide sequence ID" value="NZ_JAVDQI010000003.1"/>
</dbReference>
<gene>
    <name evidence="1" type="ORF">J2750_001062</name>
</gene>
<reference evidence="1 2" key="1">
    <citation type="submission" date="2023-07" db="EMBL/GenBank/DDBJ databases">
        <title>Genomic Encyclopedia of Type Strains, Phase IV (KMG-IV): sequencing the most valuable type-strain genomes for metagenomic binning, comparative biology and taxonomic classification.</title>
        <authorList>
            <person name="Goeker M."/>
        </authorList>
    </citation>
    <scope>NUCLEOTIDE SEQUENCE [LARGE SCALE GENOMIC DNA]</scope>
    <source>
        <strain evidence="1 2">DSM 17273</strain>
    </source>
</reference>
<evidence type="ECO:0000313" key="2">
    <source>
        <dbReference type="Proteomes" id="UP001185015"/>
    </source>
</evidence>
<evidence type="ECO:0000313" key="1">
    <source>
        <dbReference type="EMBL" id="MDR6222613.1"/>
    </source>
</evidence>
<organism evidence="1 2">
    <name type="scientific">Methanococcoides alaskense</name>
    <dbReference type="NCBI Taxonomy" id="325778"/>
    <lineage>
        <taxon>Archaea</taxon>
        <taxon>Methanobacteriati</taxon>
        <taxon>Methanobacteriota</taxon>
        <taxon>Stenosarchaea group</taxon>
        <taxon>Methanomicrobia</taxon>
        <taxon>Methanosarcinales</taxon>
        <taxon>Methanosarcinaceae</taxon>
        <taxon>Methanococcoides</taxon>
    </lineage>
</organism>
<comment type="caution">
    <text evidence="1">The sequence shown here is derived from an EMBL/GenBank/DDBJ whole genome shotgun (WGS) entry which is preliminary data.</text>
</comment>
<dbReference type="EMBL" id="JAVDQI010000003">
    <property type="protein sequence ID" value="MDR6222613.1"/>
    <property type="molecule type" value="Genomic_DNA"/>
</dbReference>
<dbReference type="AlphaFoldDB" id="A0AA90TZI6"/>
<dbReference type="PROSITE" id="PS51257">
    <property type="entry name" value="PROKAR_LIPOPROTEIN"/>
    <property type="match status" value="1"/>
</dbReference>
<keyword evidence="2" id="KW-1185">Reference proteome</keyword>